<dbReference type="Proteomes" id="UP000008952">
    <property type="component" value="Unassembled WGS sequence"/>
</dbReference>
<evidence type="ECO:0000256" key="2">
    <source>
        <dbReference type="ARBA" id="ARBA00022448"/>
    </source>
</evidence>
<evidence type="ECO:0000256" key="8">
    <source>
        <dbReference type="ARBA" id="ARBA00023136"/>
    </source>
</evidence>
<evidence type="ECO:0000256" key="5">
    <source>
        <dbReference type="ARBA" id="ARBA00022729"/>
    </source>
</evidence>
<dbReference type="Gene3D" id="2.170.130.10">
    <property type="entry name" value="TonB-dependent receptor, plug domain"/>
    <property type="match status" value="1"/>
</dbReference>
<feature type="domain" description="TonB-dependent receptor plug" evidence="15">
    <location>
        <begin position="93"/>
        <end position="201"/>
    </location>
</feature>
<dbReference type="STRING" id="1094558.ME5_01690"/>
<dbReference type="PANTHER" id="PTHR30069">
    <property type="entry name" value="TONB-DEPENDENT OUTER MEMBRANE RECEPTOR"/>
    <property type="match status" value="1"/>
</dbReference>
<dbReference type="eggNOG" id="COG4771">
    <property type="taxonomic scope" value="Bacteria"/>
</dbReference>
<evidence type="ECO:0000256" key="3">
    <source>
        <dbReference type="ARBA" id="ARBA00022452"/>
    </source>
</evidence>
<feature type="region of interest" description="Disordered" evidence="12">
    <location>
        <begin position="255"/>
        <end position="274"/>
    </location>
</feature>
<evidence type="ECO:0008006" key="18">
    <source>
        <dbReference type="Google" id="ProtNLM"/>
    </source>
</evidence>
<keyword evidence="17" id="KW-1185">Reference proteome</keyword>
<evidence type="ECO:0000259" key="14">
    <source>
        <dbReference type="Pfam" id="PF00593"/>
    </source>
</evidence>
<dbReference type="Gene3D" id="2.40.170.20">
    <property type="entry name" value="TonB-dependent receptor, beta-barrel domain"/>
    <property type="match status" value="1"/>
</dbReference>
<dbReference type="RefSeq" id="WP_008040262.1">
    <property type="nucleotide sequence ID" value="NZ_JH725147.1"/>
</dbReference>
<protein>
    <recommendedName>
        <fullName evidence="18">TonB-dependent siderophore receptor</fullName>
    </recommendedName>
</protein>
<feature type="compositionally biased region" description="Polar residues" evidence="12">
    <location>
        <begin position="256"/>
        <end position="269"/>
    </location>
</feature>
<dbReference type="OrthoDB" id="9760333at2"/>
<proteinExistence type="inferred from homology"/>
<reference evidence="16 17" key="1">
    <citation type="submission" date="2012-03" db="EMBL/GenBank/DDBJ databases">
        <title>The Genome Sequence of Bartonella tamiae Th239.</title>
        <authorList>
            <consortium name="The Broad Institute Genome Sequencing Platform"/>
            <consortium name="The Broad Institute Genome Sequencing Center for Infectious Disease"/>
            <person name="Feldgarden M."/>
            <person name="Kirby J."/>
            <person name="Kosoy M."/>
            <person name="Birtles R."/>
            <person name="Probert W.S."/>
            <person name="Chiaraviglio L."/>
            <person name="Young S.K."/>
            <person name="Zeng Q."/>
            <person name="Gargeya S."/>
            <person name="Fitzgerald M."/>
            <person name="Haas B."/>
            <person name="Abouelleil A."/>
            <person name="Alvarado L."/>
            <person name="Arachchi H.M."/>
            <person name="Berlin A."/>
            <person name="Chapman S.B."/>
            <person name="Gearin G."/>
            <person name="Goldberg J."/>
            <person name="Griggs A."/>
            <person name="Gujja S."/>
            <person name="Hansen M."/>
            <person name="Heiman D."/>
            <person name="Howarth C."/>
            <person name="Larimer J."/>
            <person name="Lui A."/>
            <person name="MacDonald P.J.P."/>
            <person name="McCowen C."/>
            <person name="Montmayeur A."/>
            <person name="Murphy C."/>
            <person name="Neiman D."/>
            <person name="Pearson M."/>
            <person name="Priest M."/>
            <person name="Roberts A."/>
            <person name="Saif S."/>
            <person name="Shea T."/>
            <person name="Sisk P."/>
            <person name="Stolte C."/>
            <person name="Sykes S."/>
            <person name="Wortman J."/>
            <person name="Nusbaum C."/>
            <person name="Birren B."/>
        </authorList>
    </citation>
    <scope>NUCLEOTIDE SEQUENCE [LARGE SCALE GENOMIC DNA]</scope>
    <source>
        <strain evidence="16 17">Th239</strain>
    </source>
</reference>
<evidence type="ECO:0000313" key="17">
    <source>
        <dbReference type="Proteomes" id="UP000008952"/>
    </source>
</evidence>
<keyword evidence="5 13" id="KW-0732">Signal</keyword>
<evidence type="ECO:0000256" key="11">
    <source>
        <dbReference type="RuleBase" id="RU003357"/>
    </source>
</evidence>
<keyword evidence="3 10" id="KW-1134">Transmembrane beta strand</keyword>
<keyword evidence="4 10" id="KW-0812">Transmembrane</keyword>
<keyword evidence="7 11" id="KW-0798">TonB box</keyword>
<dbReference type="GO" id="GO:0044718">
    <property type="term" value="P:siderophore transmembrane transport"/>
    <property type="evidence" value="ECO:0007669"/>
    <property type="project" value="TreeGrafter"/>
</dbReference>
<keyword evidence="2 10" id="KW-0813">Transport</keyword>
<comment type="similarity">
    <text evidence="10 11">Belongs to the TonB-dependent receptor family.</text>
</comment>
<dbReference type="HOGENOM" id="CLU_008287_18_2_5"/>
<feature type="domain" description="TonB-dependent receptor-like beta-barrel" evidence="14">
    <location>
        <begin position="271"/>
        <end position="691"/>
    </location>
</feature>
<feature type="signal peptide" evidence="13">
    <location>
        <begin position="1"/>
        <end position="26"/>
    </location>
</feature>
<dbReference type="EMBL" id="AIMB01000008">
    <property type="protein sequence ID" value="EJF89139.1"/>
    <property type="molecule type" value="Genomic_DNA"/>
</dbReference>
<sequence>MNNHLMGLMKCLLLSSCVLMVTPVLAQQLPADEMLQQTPQEAAAISQIDQNADIGTMPIESMAGTLQDTNLSVSNNAVLDRVVVTGTSVATNIRNAPASISVLDQEQLQQKAAPDLTEMLRTVPGVNVGFGSDGTRGISMRGMGSGYTLILVDGKRVNAGLSTMRHYRSDLDWVPIDAIDRIEVVRGPMSTLYGSDALGGVINIITKKATDRWHGSITGEWIQPESDRTGVTKRVNGYISGPIVPDELSVAAYASGTRQKPSEPGQNEDIQLPIGSDNYDFNTTFTWTPTIGQMFEFSAGKGRDKYKPVLGEGEIDTSKTQIIRTTFSARHVGDWDFGTSTINAYVERAENKHNTTNRAGQITGDTEITLDTYTVDGHLTMPFTLGFDQDLTVGAEYRLEEMSDPENLGKFNTVTQSEGSSDTSMWTAAVFMEDQIKLTEMLKMTAGVRVDQHEEFGTHTSPRIYFNYDVNENLTFKAGWAQAFKAPNLRQLNPNWVQTSRGRGCGAVGGPCEMVGNPDLKPETSNSYEFGALYTNTLFDAGLTYFYNEIDDKITSARTATLITDAGTKFVEQVNVDRARTQGLEGSFILYPHPDWTWTNTATYLIESKNLETGMPLSADPEYSVHTEVSWKAREDLHLTGSWDFYGKQVDYVSNPETLVAQNVSAYNMAGFSVKYDPTQNFSMRAGINNLFDKTPKSESNYTEYGRSYFIALTSKF</sequence>
<dbReference type="PANTHER" id="PTHR30069:SF53">
    <property type="entry name" value="COLICIN I RECEPTOR-RELATED"/>
    <property type="match status" value="1"/>
</dbReference>
<dbReference type="Pfam" id="PF00593">
    <property type="entry name" value="TonB_dep_Rec_b-barrel"/>
    <property type="match status" value="1"/>
</dbReference>
<keyword evidence="9 10" id="KW-0998">Cell outer membrane</keyword>
<evidence type="ECO:0000256" key="9">
    <source>
        <dbReference type="ARBA" id="ARBA00023237"/>
    </source>
</evidence>
<dbReference type="AlphaFoldDB" id="J0R0T8"/>
<dbReference type="CDD" id="cd01347">
    <property type="entry name" value="ligand_gated_channel"/>
    <property type="match status" value="1"/>
</dbReference>
<evidence type="ECO:0000256" key="4">
    <source>
        <dbReference type="ARBA" id="ARBA00022692"/>
    </source>
</evidence>
<dbReference type="InterPro" id="IPR037066">
    <property type="entry name" value="Plug_dom_sf"/>
</dbReference>
<dbReference type="GO" id="GO:0009279">
    <property type="term" value="C:cell outer membrane"/>
    <property type="evidence" value="ECO:0007669"/>
    <property type="project" value="UniProtKB-SubCell"/>
</dbReference>
<evidence type="ECO:0000259" key="15">
    <source>
        <dbReference type="Pfam" id="PF07715"/>
    </source>
</evidence>
<keyword evidence="8 10" id="KW-0472">Membrane</keyword>
<dbReference type="GO" id="GO:0015344">
    <property type="term" value="F:siderophore uptake transmembrane transporter activity"/>
    <property type="evidence" value="ECO:0007669"/>
    <property type="project" value="TreeGrafter"/>
</dbReference>
<evidence type="ECO:0000256" key="10">
    <source>
        <dbReference type="PROSITE-ProRule" id="PRU01360"/>
    </source>
</evidence>
<dbReference type="InterPro" id="IPR036942">
    <property type="entry name" value="Beta-barrel_TonB_sf"/>
</dbReference>
<organism evidence="16 17">
    <name type="scientific">Bartonella tamiae Th239</name>
    <dbReference type="NCBI Taxonomy" id="1094558"/>
    <lineage>
        <taxon>Bacteria</taxon>
        <taxon>Pseudomonadati</taxon>
        <taxon>Pseudomonadota</taxon>
        <taxon>Alphaproteobacteria</taxon>
        <taxon>Hyphomicrobiales</taxon>
        <taxon>Bartonellaceae</taxon>
        <taxon>Bartonella</taxon>
    </lineage>
</organism>
<dbReference type="Pfam" id="PF07715">
    <property type="entry name" value="Plug"/>
    <property type="match status" value="1"/>
</dbReference>
<evidence type="ECO:0000256" key="1">
    <source>
        <dbReference type="ARBA" id="ARBA00004571"/>
    </source>
</evidence>
<dbReference type="PATRIC" id="fig|1094558.3.peg.1815"/>
<dbReference type="PROSITE" id="PS52016">
    <property type="entry name" value="TONB_DEPENDENT_REC_3"/>
    <property type="match status" value="1"/>
</dbReference>
<comment type="subcellular location">
    <subcellularLocation>
        <location evidence="1 10">Cell outer membrane</location>
        <topology evidence="1 10">Multi-pass membrane protein</topology>
    </subcellularLocation>
</comment>
<keyword evidence="6" id="KW-0406">Ion transport</keyword>
<dbReference type="InterPro" id="IPR012910">
    <property type="entry name" value="Plug_dom"/>
</dbReference>
<feature type="chain" id="PRO_5003738298" description="TonB-dependent siderophore receptor" evidence="13">
    <location>
        <begin position="27"/>
        <end position="717"/>
    </location>
</feature>
<comment type="caution">
    <text evidence="16">The sequence shown here is derived from an EMBL/GenBank/DDBJ whole genome shotgun (WGS) entry which is preliminary data.</text>
</comment>
<evidence type="ECO:0000256" key="7">
    <source>
        <dbReference type="ARBA" id="ARBA00023077"/>
    </source>
</evidence>
<dbReference type="InterPro" id="IPR039426">
    <property type="entry name" value="TonB-dep_rcpt-like"/>
</dbReference>
<dbReference type="InterPro" id="IPR000531">
    <property type="entry name" value="Beta-barrel_TonB"/>
</dbReference>
<name>J0R0T8_9HYPH</name>
<accession>J0R0T8</accession>
<evidence type="ECO:0000256" key="12">
    <source>
        <dbReference type="SAM" id="MobiDB-lite"/>
    </source>
</evidence>
<dbReference type="SUPFAM" id="SSF56935">
    <property type="entry name" value="Porins"/>
    <property type="match status" value="1"/>
</dbReference>
<evidence type="ECO:0000313" key="16">
    <source>
        <dbReference type="EMBL" id="EJF89139.1"/>
    </source>
</evidence>
<gene>
    <name evidence="16" type="ORF">ME5_01690</name>
</gene>
<evidence type="ECO:0000256" key="6">
    <source>
        <dbReference type="ARBA" id="ARBA00023065"/>
    </source>
</evidence>
<evidence type="ECO:0000256" key="13">
    <source>
        <dbReference type="SAM" id="SignalP"/>
    </source>
</evidence>